<keyword evidence="2" id="KW-1185">Reference proteome</keyword>
<dbReference type="Proteomes" id="UP000292544">
    <property type="component" value="Unassembled WGS sequence"/>
</dbReference>
<dbReference type="EMBL" id="SHLY01000001">
    <property type="protein sequence ID" value="TAA48415.1"/>
    <property type="molecule type" value="Genomic_DNA"/>
</dbReference>
<proteinExistence type="predicted"/>
<accession>A0ABY1WUK6</accession>
<reference evidence="2" key="1">
    <citation type="submission" date="2019-02" db="EMBL/GenBank/DDBJ databases">
        <title>Draft genome sequence of Muricauda sp. 176CP4-71.</title>
        <authorList>
            <person name="Park J.-S."/>
        </authorList>
    </citation>
    <scope>NUCLEOTIDE SEQUENCE [LARGE SCALE GENOMIC DNA]</scope>
    <source>
        <strain evidence="2">176GS2-150</strain>
    </source>
</reference>
<name>A0ABY1WUK6_9GAMM</name>
<protein>
    <submittedName>
        <fullName evidence="1">Uncharacterized protein</fullName>
    </submittedName>
</protein>
<evidence type="ECO:0000313" key="1">
    <source>
        <dbReference type="EMBL" id="TAA48415.1"/>
    </source>
</evidence>
<gene>
    <name evidence="1" type="ORF">EXY25_04110</name>
</gene>
<organism evidence="1 2">
    <name type="scientific">Corallincola spongiicola</name>
    <dbReference type="NCBI Taxonomy" id="2520508"/>
    <lineage>
        <taxon>Bacteria</taxon>
        <taxon>Pseudomonadati</taxon>
        <taxon>Pseudomonadota</taxon>
        <taxon>Gammaproteobacteria</taxon>
        <taxon>Alteromonadales</taxon>
        <taxon>Psychromonadaceae</taxon>
        <taxon>Corallincola</taxon>
    </lineage>
</organism>
<sequence length="94" mass="10849">MSRNGFEDFDIDCEKHGKGIAVTVCCHLVKNNGAPLGFIENSSEPGDFQGWCYACEHMFSQEEDKTERFRKFCNFSVICEECYRSIKEHHESNT</sequence>
<comment type="caution">
    <text evidence="1">The sequence shown here is derived from an EMBL/GenBank/DDBJ whole genome shotgun (WGS) entry which is preliminary data.</text>
</comment>
<evidence type="ECO:0000313" key="2">
    <source>
        <dbReference type="Proteomes" id="UP000292544"/>
    </source>
</evidence>